<reference evidence="1" key="1">
    <citation type="submission" date="2018-01" db="EMBL/GenBank/DDBJ databases">
        <title>An insight into the sialome of Amazonian anophelines.</title>
        <authorList>
            <person name="Ribeiro J.M."/>
            <person name="Scarpassa V."/>
            <person name="Calvo E."/>
        </authorList>
    </citation>
    <scope>NUCLEOTIDE SEQUENCE</scope>
</reference>
<name>A0A2M4D9R1_ANODA</name>
<proteinExistence type="predicted"/>
<evidence type="ECO:0000313" key="1">
    <source>
        <dbReference type="EMBL" id="MBW74322.1"/>
    </source>
</evidence>
<organism evidence="1">
    <name type="scientific">Anopheles darlingi</name>
    <name type="common">Mosquito</name>
    <dbReference type="NCBI Taxonomy" id="43151"/>
    <lineage>
        <taxon>Eukaryota</taxon>
        <taxon>Metazoa</taxon>
        <taxon>Ecdysozoa</taxon>
        <taxon>Arthropoda</taxon>
        <taxon>Hexapoda</taxon>
        <taxon>Insecta</taxon>
        <taxon>Pterygota</taxon>
        <taxon>Neoptera</taxon>
        <taxon>Endopterygota</taxon>
        <taxon>Diptera</taxon>
        <taxon>Nematocera</taxon>
        <taxon>Culicoidea</taxon>
        <taxon>Culicidae</taxon>
        <taxon>Anophelinae</taxon>
        <taxon>Anopheles</taxon>
    </lineage>
</organism>
<dbReference type="AlphaFoldDB" id="A0A2M4D9R1"/>
<dbReference type="EMBL" id="GGFL01010144">
    <property type="protein sequence ID" value="MBW74322.1"/>
    <property type="molecule type" value="Transcribed_RNA"/>
</dbReference>
<sequence length="92" mass="10063">MAFFSRSTWVVVLSFTFRRVQCSAMFSSLAEVVSWFVFALAQLSGDLHLTQSSLPACCSIIPSFEDFASFLPQIASNCIPEELPASHPAVQG</sequence>
<protein>
    <submittedName>
        <fullName evidence="1">Putative secreted protein</fullName>
    </submittedName>
</protein>
<accession>A0A2M4D9R1</accession>